<feature type="coiled-coil region" evidence="1">
    <location>
        <begin position="396"/>
        <end position="423"/>
    </location>
</feature>
<sequence length="1158" mass="120649">MADLATLSIKVDASGAVTTLDQLGTKLGQTEKQASSVTDALAKLGVAVSAGMIFKKFIDETSQAQFALAQLEARVKSTAGAAGQSVGQLAALAGEMQNLTAFSDEAVMSAEALLLTFTSINGEVFPAALKATADLATAMGTDLNGAALQLGKALQDPETGLLALRRSGISFSQEQIKVIKALVDTGHEAQAQKMILAELAKETGGSAAAAANTFGGAMAQLKNAFGELFEGTTKGTSALVQFIKAVTDGLKWLNEHQTVVKALAVTIGLTLAAVAIPAAIGALGALSLAVRANTVAWLESPYAPLVIAITAVGAAFVYLNGAYAEHIAHAKSANLAHGDLKLTMYEEEGAAKRLAEATAKHEKALADEAEAVTKLGKDTRTKLVETQREVTFYAQNNALLMQAEKAERQLAAAKLEVVAATDRQINREKERANGFGMFDKAGNMPLKFIPGTLEHGATQQSLIIPQIEQEKTATIKAMEQIAAKRAADSEARIKQIVGIAPIVTESEKEQAKIREQFMKQLQQTFANGIANMLENGLGSWRSFFDSIKSMFIKLVADFAAAKIMDKIMGNDTEGNRTNTVLASLMAFGGKNGMSPGVMQAASGALVGGTVGYAVGGMTQNTTVGALGGAAAGAASGAAMGSLLGPGGAAIGALAGGLAGLVTGFMGASAAAKKYAEDIVKQQNSLLAAAQAFVDRGLTGQAKIESEQNKLAKERDDLLKGLAANFKAGGFGKDGAANYQHTVEEIGFAYDRQKKALEATTKAAEEYSLVLKVAAEFEETNFVRSLRARELRAAGATEEADALDLFNRQVAEFADAVKKGYDETTLARLAYVQSLEVERTAYRTNLAAQITAANATRMGAIAAENLASGLGEISPEWQKVIDGYTKSRDAAQQTANAIRNTVDATRTLFENLAGYMKSLLVGGLSPLTKSQQVAEARSQFEDAARKAAFGDLAAGGKVTGLATQFLTLVKETSQASAQAAQDAAQAALPKYFRTAMSAVEGTQTAEYKQAFEDVSAMIDAATLGVGGQLDIQVQQLRQAELQTGILGRMLAQSNAAARGLPFFASGGEHSGGIALVGERGPELINTGRARIFSAADSAAAFAGNGTATVEELRRVIARLETLVSVTASGAQETVKAVARVSNDVANLTREVRLSGEAAA</sequence>
<evidence type="ECO:0000313" key="4">
    <source>
        <dbReference type="EMBL" id="CAB4152044.1"/>
    </source>
</evidence>
<evidence type="ECO:0000256" key="1">
    <source>
        <dbReference type="SAM" id="Coils"/>
    </source>
</evidence>
<feature type="transmembrane region" description="Helical" evidence="2">
    <location>
        <begin position="302"/>
        <end position="323"/>
    </location>
</feature>
<organism evidence="4">
    <name type="scientific">uncultured Caudovirales phage</name>
    <dbReference type="NCBI Taxonomy" id="2100421"/>
    <lineage>
        <taxon>Viruses</taxon>
        <taxon>Duplodnaviria</taxon>
        <taxon>Heunggongvirae</taxon>
        <taxon>Uroviricota</taxon>
        <taxon>Caudoviricetes</taxon>
        <taxon>Peduoviridae</taxon>
        <taxon>Maltschvirus</taxon>
        <taxon>Maltschvirus maltsch</taxon>
    </lineage>
</organism>
<feature type="transmembrane region" description="Helical" evidence="2">
    <location>
        <begin position="263"/>
        <end position="290"/>
    </location>
</feature>
<keyword evidence="2" id="KW-0472">Membrane</keyword>
<dbReference type="EMBL" id="LR796565">
    <property type="protein sequence ID" value="CAB4152044.1"/>
    <property type="molecule type" value="Genomic_DNA"/>
</dbReference>
<proteinExistence type="predicted"/>
<reference evidence="4" key="1">
    <citation type="submission" date="2020-04" db="EMBL/GenBank/DDBJ databases">
        <authorList>
            <person name="Chiriac C."/>
            <person name="Salcher M."/>
            <person name="Ghai R."/>
            <person name="Kavagutti S V."/>
        </authorList>
    </citation>
    <scope>NUCLEOTIDE SEQUENCE</scope>
</reference>
<evidence type="ECO:0000256" key="2">
    <source>
        <dbReference type="SAM" id="Phobius"/>
    </source>
</evidence>
<gene>
    <name evidence="3" type="ORF">UFOVP305_54</name>
    <name evidence="4" type="ORF">UFOVP593_46</name>
</gene>
<keyword evidence="1" id="KW-0175">Coiled coil</keyword>
<name>A0A6J5MYU4_9CAUD</name>
<keyword evidence="2" id="KW-1133">Transmembrane helix</keyword>
<keyword evidence="2" id="KW-0812">Transmembrane</keyword>
<protein>
    <submittedName>
        <fullName evidence="4">Bacteriophage lambda, GpH, tail tape measure, N-terminal</fullName>
    </submittedName>
</protein>
<dbReference type="EMBL" id="LR796324">
    <property type="protein sequence ID" value="CAB4136820.1"/>
    <property type="molecule type" value="Genomic_DNA"/>
</dbReference>
<evidence type="ECO:0000313" key="3">
    <source>
        <dbReference type="EMBL" id="CAB4136820.1"/>
    </source>
</evidence>
<accession>A0A6J5MYU4</accession>